<feature type="compositionally biased region" description="Gly residues" evidence="1">
    <location>
        <begin position="97"/>
        <end position="112"/>
    </location>
</feature>
<dbReference type="PANTHER" id="PTHR41403:SF4">
    <property type="entry name" value="SIMILAR TO RIKEN CDNA 1700022C21"/>
    <property type="match status" value="1"/>
</dbReference>
<keyword evidence="2" id="KW-1185">Reference proteome</keyword>
<dbReference type="Proteomes" id="UP000000715">
    <property type="component" value="Unplaced"/>
</dbReference>
<gene>
    <name evidence="3" type="primary">LOC101682771</name>
</gene>
<dbReference type="PANTHER" id="PTHR41403">
    <property type="entry name" value="RCG43477-RELATED"/>
    <property type="match status" value="1"/>
</dbReference>
<dbReference type="OrthoDB" id="9526876at2759"/>
<dbReference type="RefSeq" id="XP_044924809.1">
    <property type="nucleotide sequence ID" value="XM_045068874.1"/>
</dbReference>
<dbReference type="GeneID" id="101682771"/>
<name>A0A8U0RLA8_MUSPF</name>
<evidence type="ECO:0000313" key="3">
    <source>
        <dbReference type="RefSeq" id="XP_044924809.1"/>
    </source>
</evidence>
<reference evidence="3" key="1">
    <citation type="submission" date="2025-08" db="UniProtKB">
        <authorList>
            <consortium name="RefSeq"/>
        </authorList>
    </citation>
    <scope>IDENTIFICATION</scope>
    <source>
        <tissue evidence="3">Brain</tissue>
    </source>
</reference>
<evidence type="ECO:0000313" key="2">
    <source>
        <dbReference type="Proteomes" id="UP000000715"/>
    </source>
</evidence>
<evidence type="ECO:0000256" key="1">
    <source>
        <dbReference type="SAM" id="MobiDB-lite"/>
    </source>
</evidence>
<dbReference type="InterPro" id="IPR040005">
    <property type="entry name" value="Polr1has"/>
</dbReference>
<sequence>MGPLDSVWFPKPAKSGRGTRKARPCGAGAGGARGAPVGEPSLRSSGDGREPRGGRRLGDAEREEESVSSSELATGRAAAEGKDAEEPQRQAPRGVAAGAGRGGRRGAPGGAGDRLAARPPPSRGARVTDSEWLDLSAEEQLAWAKNTQDPRIAVGSQSPLEKKIKFAKAEEYYYRRHQATTLGEAWRYTTAPRWEIKIERQRPQGDKTGDAKKWDYLVSERELDHIKKHIYRAERARGLRDHKYRLLPQRVPSDTVIPKIRSPGKEEKTAVVQKTHKTKTKKHRAAWAKEQIRGHQDRMIRGRELTEQRSESLCAWRVSAPAPPLHRSATHKEEEKEFERITAYPIAQPYQEALIKVTILTEKSRKEEHVKKPLRRELLSMPPFLRSQLEKKEV</sequence>
<dbReference type="AlphaFoldDB" id="A0A8U0RLA8"/>
<feature type="region of interest" description="Disordered" evidence="1">
    <location>
        <begin position="1"/>
        <end position="131"/>
    </location>
</feature>
<proteinExistence type="predicted"/>
<feature type="compositionally biased region" description="Basic and acidic residues" evidence="1">
    <location>
        <begin position="46"/>
        <end position="60"/>
    </location>
</feature>
<protein>
    <submittedName>
        <fullName evidence="3">Uncharacterized protein LOC101682771</fullName>
    </submittedName>
</protein>
<organism evidence="2 3">
    <name type="scientific">Mustela putorius furo</name>
    <name type="common">European domestic ferret</name>
    <name type="synonym">Mustela furo</name>
    <dbReference type="NCBI Taxonomy" id="9669"/>
    <lineage>
        <taxon>Eukaryota</taxon>
        <taxon>Metazoa</taxon>
        <taxon>Chordata</taxon>
        <taxon>Craniata</taxon>
        <taxon>Vertebrata</taxon>
        <taxon>Euteleostomi</taxon>
        <taxon>Mammalia</taxon>
        <taxon>Eutheria</taxon>
        <taxon>Laurasiatheria</taxon>
        <taxon>Carnivora</taxon>
        <taxon>Caniformia</taxon>
        <taxon>Musteloidea</taxon>
        <taxon>Mustelidae</taxon>
        <taxon>Mustelinae</taxon>
        <taxon>Mustela</taxon>
    </lineage>
</organism>
<accession>A0A8U0RLA8</accession>
<feature type="compositionally biased region" description="Basic and acidic residues" evidence="1">
    <location>
        <begin position="79"/>
        <end position="88"/>
    </location>
</feature>